<accession>M2AA11</accession>
<dbReference type="Proteomes" id="UP000011529">
    <property type="component" value="Unassembled WGS sequence"/>
</dbReference>
<reference evidence="1" key="2">
    <citation type="journal article" date="2013" name="Mar. Genomics">
        <title>Expression of sulfatases in Rhodopirellula baltica and the diversity of sulfatases in the genus Rhodopirellula.</title>
        <authorList>
            <person name="Wegner C.E."/>
            <person name="Richter-Heitmann T."/>
            <person name="Klindworth A."/>
            <person name="Klockow C."/>
            <person name="Richter M."/>
            <person name="Achstetter T."/>
            <person name="Glockner F.O."/>
            <person name="Harder J."/>
        </authorList>
    </citation>
    <scope>NUCLEOTIDE SEQUENCE [LARGE SCALE GENOMIC DNA]</scope>
    <source>
        <strain evidence="1">6C</strain>
    </source>
</reference>
<sequence length="40" mass="4866">MDAARNQIDFEYFEKFSPNDSIRVLVRQRYRPTISYLPID</sequence>
<evidence type="ECO:0000313" key="2">
    <source>
        <dbReference type="Proteomes" id="UP000011529"/>
    </source>
</evidence>
<dbReference type="AlphaFoldDB" id="M2AA11"/>
<proteinExistence type="predicted"/>
<keyword evidence="2" id="KW-1185">Reference proteome</keyword>
<reference evidence="1" key="1">
    <citation type="submission" date="2012-11" db="EMBL/GenBank/DDBJ databases">
        <title>Permanent draft genomes of Rhodopirellula europaea strain SH398 and 6C.</title>
        <authorList>
            <person name="Richter M."/>
            <person name="Richter-Heitmann T."/>
            <person name="Frank C."/>
            <person name="Harder J."/>
            <person name="Glockner F.O."/>
        </authorList>
    </citation>
    <scope>NUCLEOTIDE SEQUENCE</scope>
    <source>
        <strain evidence="1">6C</strain>
    </source>
</reference>
<comment type="caution">
    <text evidence="1">The sequence shown here is derived from an EMBL/GenBank/DDBJ whole genome shotgun (WGS) entry which is preliminary data.</text>
</comment>
<name>M2AA11_9BACT</name>
<evidence type="ECO:0000313" key="1">
    <source>
        <dbReference type="EMBL" id="EMB19136.1"/>
    </source>
</evidence>
<gene>
    <name evidence="1" type="ORF">RE6C_00254</name>
</gene>
<organism evidence="1 2">
    <name type="scientific">Rhodopirellula europaea 6C</name>
    <dbReference type="NCBI Taxonomy" id="1263867"/>
    <lineage>
        <taxon>Bacteria</taxon>
        <taxon>Pseudomonadati</taxon>
        <taxon>Planctomycetota</taxon>
        <taxon>Planctomycetia</taxon>
        <taxon>Pirellulales</taxon>
        <taxon>Pirellulaceae</taxon>
        <taxon>Rhodopirellula</taxon>
    </lineage>
</organism>
<protein>
    <submittedName>
        <fullName evidence="1">Uncharacterized protein</fullName>
    </submittedName>
</protein>
<dbReference type="PATRIC" id="fig|1263867.3.peg.277"/>
<dbReference type="EMBL" id="ANMO01000011">
    <property type="protein sequence ID" value="EMB19136.1"/>
    <property type="molecule type" value="Genomic_DNA"/>
</dbReference>